<dbReference type="Gene3D" id="2.30.40.10">
    <property type="entry name" value="Urease, subunit C, domain 1"/>
    <property type="match status" value="1"/>
</dbReference>
<dbReference type="InterPro" id="IPR051781">
    <property type="entry name" value="Metallo-dep_Hydrolase"/>
</dbReference>
<accession>A0ABV5Q5H7</accession>
<dbReference type="SUPFAM" id="SSF51556">
    <property type="entry name" value="Metallo-dependent hydrolases"/>
    <property type="match status" value="1"/>
</dbReference>
<feature type="chain" id="PRO_5046751310" description="Amidohydrolase-related domain-containing protein" evidence="1">
    <location>
        <begin position="22"/>
        <end position="284"/>
    </location>
</feature>
<dbReference type="RefSeq" id="WP_346121239.1">
    <property type="nucleotide sequence ID" value="NZ_BAAAXC010000012.1"/>
</dbReference>
<feature type="signal peptide" evidence="1">
    <location>
        <begin position="1"/>
        <end position="21"/>
    </location>
</feature>
<proteinExistence type="predicted"/>
<organism evidence="2 3">
    <name type="scientific">Nonomuraea roseola</name>
    <dbReference type="NCBI Taxonomy" id="46179"/>
    <lineage>
        <taxon>Bacteria</taxon>
        <taxon>Bacillati</taxon>
        <taxon>Actinomycetota</taxon>
        <taxon>Actinomycetes</taxon>
        <taxon>Streptosporangiales</taxon>
        <taxon>Streptosporangiaceae</taxon>
        <taxon>Nonomuraea</taxon>
    </lineage>
</organism>
<dbReference type="Gene3D" id="3.20.20.140">
    <property type="entry name" value="Metal-dependent hydrolases"/>
    <property type="match status" value="1"/>
</dbReference>
<dbReference type="Proteomes" id="UP001589646">
    <property type="component" value="Unassembled WGS sequence"/>
</dbReference>
<keyword evidence="3" id="KW-1185">Reference proteome</keyword>
<evidence type="ECO:0000313" key="3">
    <source>
        <dbReference type="Proteomes" id="UP001589646"/>
    </source>
</evidence>
<dbReference type="InterPro" id="IPR011059">
    <property type="entry name" value="Metal-dep_hydrolase_composite"/>
</dbReference>
<dbReference type="PANTHER" id="PTHR43135">
    <property type="entry name" value="ALPHA-D-RIBOSE 1-METHYLPHOSPHONATE 5-TRIPHOSPHATE DIPHOSPHATASE"/>
    <property type="match status" value="1"/>
</dbReference>
<evidence type="ECO:0000313" key="2">
    <source>
        <dbReference type="EMBL" id="MFB9530548.1"/>
    </source>
</evidence>
<comment type="caution">
    <text evidence="2">The sequence shown here is derived from an EMBL/GenBank/DDBJ whole genome shotgun (WGS) entry which is preliminary data.</text>
</comment>
<dbReference type="EMBL" id="JBHMCE010000009">
    <property type="protein sequence ID" value="MFB9530548.1"/>
    <property type="molecule type" value="Genomic_DNA"/>
</dbReference>
<evidence type="ECO:0008006" key="4">
    <source>
        <dbReference type="Google" id="ProtNLM"/>
    </source>
</evidence>
<dbReference type="InterPro" id="IPR032466">
    <property type="entry name" value="Metal_Hydrolase"/>
</dbReference>
<gene>
    <name evidence="2" type="ORF">ACFFRN_28470</name>
</gene>
<protein>
    <recommendedName>
        <fullName evidence="4">Amidohydrolase-related domain-containing protein</fullName>
    </recommendedName>
</protein>
<dbReference type="InterPro" id="IPR006311">
    <property type="entry name" value="TAT_signal"/>
</dbReference>
<dbReference type="PROSITE" id="PS51318">
    <property type="entry name" value="TAT"/>
    <property type="match status" value="1"/>
</dbReference>
<dbReference type="PANTHER" id="PTHR43135:SF3">
    <property type="entry name" value="ALPHA-D-RIBOSE 1-METHYLPHOSPHONATE 5-TRIPHOSPHATE DIPHOSPHATASE"/>
    <property type="match status" value="1"/>
</dbReference>
<sequence>MTRRAALRAAVIAVAAGAAPALQPRTAAARTNDRAIALTHATVIDATGRPPRHDMTVLVTGDRISAVGRTADVPVPEGATVLDLTGRFVIPGLCDMHVHSIPSERIAPPLYLANGVTTVREMSGSALLHGWRDRVGSGTMLGPRWIIGSRIVDGAPTVGDPGSFTVVTTEAEARQAVRQAKKEGADFVKVYSRLTDVTYRAIADESRRLRIPFAGHCPDAVALTTASRAGQRSIEHLYSTWYATSTREQEIRRHAVVTRGRLISSAQRTRLLAEVAQAAALERR</sequence>
<name>A0ABV5Q5H7_9ACTN</name>
<reference evidence="2 3" key="1">
    <citation type="submission" date="2024-09" db="EMBL/GenBank/DDBJ databases">
        <authorList>
            <person name="Sun Q."/>
            <person name="Mori K."/>
        </authorList>
    </citation>
    <scope>NUCLEOTIDE SEQUENCE [LARGE SCALE GENOMIC DNA]</scope>
    <source>
        <strain evidence="2 3">JCM 3323</strain>
    </source>
</reference>
<keyword evidence="1" id="KW-0732">Signal</keyword>
<evidence type="ECO:0000256" key="1">
    <source>
        <dbReference type="SAM" id="SignalP"/>
    </source>
</evidence>
<dbReference type="SUPFAM" id="SSF51338">
    <property type="entry name" value="Composite domain of metallo-dependent hydrolases"/>
    <property type="match status" value="1"/>
</dbReference>